<organism evidence="1 2">
    <name type="scientific">Setomelanomma holmii</name>
    <dbReference type="NCBI Taxonomy" id="210430"/>
    <lineage>
        <taxon>Eukaryota</taxon>
        <taxon>Fungi</taxon>
        <taxon>Dikarya</taxon>
        <taxon>Ascomycota</taxon>
        <taxon>Pezizomycotina</taxon>
        <taxon>Dothideomycetes</taxon>
        <taxon>Pleosporomycetidae</taxon>
        <taxon>Pleosporales</taxon>
        <taxon>Pleosporineae</taxon>
        <taxon>Phaeosphaeriaceae</taxon>
        <taxon>Setomelanomma</taxon>
    </lineage>
</organism>
<reference evidence="1" key="1">
    <citation type="journal article" date="2020" name="Stud. Mycol.">
        <title>101 Dothideomycetes genomes: a test case for predicting lifestyles and emergence of pathogens.</title>
        <authorList>
            <person name="Haridas S."/>
            <person name="Albert R."/>
            <person name="Binder M."/>
            <person name="Bloem J."/>
            <person name="Labutti K."/>
            <person name="Salamov A."/>
            <person name="Andreopoulos B."/>
            <person name="Baker S."/>
            <person name="Barry K."/>
            <person name="Bills G."/>
            <person name="Bluhm B."/>
            <person name="Cannon C."/>
            <person name="Castanera R."/>
            <person name="Culley D."/>
            <person name="Daum C."/>
            <person name="Ezra D."/>
            <person name="Gonzalez J."/>
            <person name="Henrissat B."/>
            <person name="Kuo A."/>
            <person name="Liang C."/>
            <person name="Lipzen A."/>
            <person name="Lutzoni F."/>
            <person name="Magnuson J."/>
            <person name="Mondo S."/>
            <person name="Nolan M."/>
            <person name="Ohm R."/>
            <person name="Pangilinan J."/>
            <person name="Park H.-J."/>
            <person name="Ramirez L."/>
            <person name="Alfaro M."/>
            <person name="Sun H."/>
            <person name="Tritt A."/>
            <person name="Yoshinaga Y."/>
            <person name="Zwiers L.-H."/>
            <person name="Turgeon B."/>
            <person name="Goodwin S."/>
            <person name="Spatafora J."/>
            <person name="Crous P."/>
            <person name="Grigoriev I."/>
        </authorList>
    </citation>
    <scope>NUCLEOTIDE SEQUENCE</scope>
    <source>
        <strain evidence="1">CBS 110217</strain>
    </source>
</reference>
<name>A0A9P4GYA7_9PLEO</name>
<dbReference type="Proteomes" id="UP000799777">
    <property type="component" value="Unassembled WGS sequence"/>
</dbReference>
<dbReference type="EMBL" id="ML978328">
    <property type="protein sequence ID" value="KAF2023735.1"/>
    <property type="molecule type" value="Genomic_DNA"/>
</dbReference>
<evidence type="ECO:0000313" key="1">
    <source>
        <dbReference type="EMBL" id="KAF2023735.1"/>
    </source>
</evidence>
<dbReference type="AlphaFoldDB" id="A0A9P4GYA7"/>
<sequence length="127" mass="13975">IGAGGPTGGVRRVECIRFRIGGDGYESPIDEDDEDADNMHESGTIKETFDVCLAVSFGSLTGEWIAKGLTATTENVKDEAQTAGSKNLEPDRLDVNWKTKFLEAQRKLWESQEEVKSLKDKILEAVL</sequence>
<dbReference type="OrthoDB" id="10431487at2759"/>
<protein>
    <submittedName>
        <fullName evidence="1">Uncharacterized protein</fullName>
    </submittedName>
</protein>
<keyword evidence="2" id="KW-1185">Reference proteome</keyword>
<evidence type="ECO:0000313" key="2">
    <source>
        <dbReference type="Proteomes" id="UP000799777"/>
    </source>
</evidence>
<gene>
    <name evidence="1" type="ORF">EK21DRAFT_14831</name>
</gene>
<feature type="non-terminal residue" evidence="1">
    <location>
        <position position="127"/>
    </location>
</feature>
<comment type="caution">
    <text evidence="1">The sequence shown here is derived from an EMBL/GenBank/DDBJ whole genome shotgun (WGS) entry which is preliminary data.</text>
</comment>
<proteinExistence type="predicted"/>
<accession>A0A9P4GYA7</accession>
<feature type="non-terminal residue" evidence="1">
    <location>
        <position position="1"/>
    </location>
</feature>